<gene>
    <name evidence="2" type="ORF">GCM10010371_57250</name>
</gene>
<evidence type="ECO:0008006" key="4">
    <source>
        <dbReference type="Google" id="ProtNLM"/>
    </source>
</evidence>
<reference evidence="2" key="2">
    <citation type="submission" date="2020-09" db="EMBL/GenBank/DDBJ databases">
        <authorList>
            <person name="Sun Q."/>
            <person name="Ohkuma M."/>
        </authorList>
    </citation>
    <scope>NUCLEOTIDE SEQUENCE</scope>
    <source>
        <strain evidence="2">JCM 4834</strain>
    </source>
</reference>
<sequence length="253" mass="27720">MRHVRQSIYNTRSHGPYAAPYDTQEHTVIPRGRPALTEADIAAERKVVLKTWQRNEGADLRDRVPLVNEGGRLRLYDEEQVRAFLSGSSWPPGSRHGKAEGAVSADSVSMWPPAVPPGEEHPDDLLTDQEAAAVLETRPSTVRDYGTSGYLPVVQRHGRTWYRRADLEARLSAGDQRHQPHLTGAGRPQGAKDKAPRRQPDPRVAEIAARLALAAGGDEQPVTAAEVAERYGVGERTAQRLLAAARDHGADSD</sequence>
<evidence type="ECO:0000313" key="2">
    <source>
        <dbReference type="EMBL" id="GGZ89911.1"/>
    </source>
</evidence>
<reference evidence="2" key="1">
    <citation type="journal article" date="2014" name="Int. J. Syst. Evol. Microbiol.">
        <title>Complete genome sequence of Corynebacterium casei LMG S-19264T (=DSM 44701T), isolated from a smear-ripened cheese.</title>
        <authorList>
            <consortium name="US DOE Joint Genome Institute (JGI-PGF)"/>
            <person name="Walter F."/>
            <person name="Albersmeier A."/>
            <person name="Kalinowski J."/>
            <person name="Ruckert C."/>
        </authorList>
    </citation>
    <scope>NUCLEOTIDE SEQUENCE</scope>
    <source>
        <strain evidence="2">JCM 4834</strain>
    </source>
</reference>
<feature type="region of interest" description="Disordered" evidence="1">
    <location>
        <begin position="171"/>
        <end position="206"/>
    </location>
</feature>
<dbReference type="InterPro" id="IPR009061">
    <property type="entry name" value="DNA-bd_dom_put_sf"/>
</dbReference>
<evidence type="ECO:0000313" key="3">
    <source>
        <dbReference type="Proteomes" id="UP000634660"/>
    </source>
</evidence>
<proteinExistence type="predicted"/>
<dbReference type="SUPFAM" id="SSF46955">
    <property type="entry name" value="Putative DNA-binding domain"/>
    <property type="match status" value="1"/>
</dbReference>
<dbReference type="Proteomes" id="UP000634660">
    <property type="component" value="Unassembled WGS sequence"/>
</dbReference>
<dbReference type="EMBL" id="BMVX01000028">
    <property type="protein sequence ID" value="GGZ89911.1"/>
    <property type="molecule type" value="Genomic_DNA"/>
</dbReference>
<dbReference type="AlphaFoldDB" id="A0A918R8W1"/>
<feature type="compositionally biased region" description="Basic and acidic residues" evidence="1">
    <location>
        <begin position="190"/>
        <end position="204"/>
    </location>
</feature>
<feature type="region of interest" description="Disordered" evidence="1">
    <location>
        <begin position="1"/>
        <end position="20"/>
    </location>
</feature>
<feature type="region of interest" description="Disordered" evidence="1">
    <location>
        <begin position="87"/>
        <end position="106"/>
    </location>
</feature>
<accession>A0A918R8W1</accession>
<protein>
    <recommendedName>
        <fullName evidence="4">DNA-binding protein</fullName>
    </recommendedName>
</protein>
<name>A0A918R8W1_9ACTN</name>
<comment type="caution">
    <text evidence="2">The sequence shown here is derived from an EMBL/GenBank/DDBJ whole genome shotgun (WGS) entry which is preliminary data.</text>
</comment>
<dbReference type="RefSeq" id="WP_189829054.1">
    <property type="nucleotide sequence ID" value="NZ_BMVX01000028.1"/>
</dbReference>
<organism evidence="2 3">
    <name type="scientific">Streptomyces subrutilus</name>
    <dbReference type="NCBI Taxonomy" id="36818"/>
    <lineage>
        <taxon>Bacteria</taxon>
        <taxon>Bacillati</taxon>
        <taxon>Actinomycetota</taxon>
        <taxon>Actinomycetes</taxon>
        <taxon>Kitasatosporales</taxon>
        <taxon>Streptomycetaceae</taxon>
        <taxon>Streptomyces</taxon>
    </lineage>
</organism>
<evidence type="ECO:0000256" key="1">
    <source>
        <dbReference type="SAM" id="MobiDB-lite"/>
    </source>
</evidence>